<dbReference type="Proteomes" id="UP000051645">
    <property type="component" value="Unassembled WGS sequence"/>
</dbReference>
<organism evidence="4 5">
    <name type="scientific">Lactobacillus selangorensis</name>
    <dbReference type="NCBI Taxonomy" id="81857"/>
    <lineage>
        <taxon>Bacteria</taxon>
        <taxon>Bacillati</taxon>
        <taxon>Bacillota</taxon>
        <taxon>Bacilli</taxon>
        <taxon>Lactobacillales</taxon>
        <taxon>Lactobacillaceae</taxon>
        <taxon>Lactobacillus</taxon>
    </lineage>
</organism>
<name>A0A0R2FU52_9LACO</name>
<evidence type="ECO:0000313" key="4">
    <source>
        <dbReference type="EMBL" id="KRN31939.1"/>
    </source>
</evidence>
<dbReference type="AlphaFoldDB" id="A0A0R2FU52"/>
<dbReference type="STRING" id="81857.IV38_GL001438"/>
<keyword evidence="5" id="KW-1185">Reference proteome</keyword>
<dbReference type="PATRIC" id="fig|81857.3.peg.1448"/>
<feature type="region of interest" description="Disordered" evidence="2">
    <location>
        <begin position="69"/>
        <end position="93"/>
    </location>
</feature>
<dbReference type="PANTHER" id="PTHR39161">
    <property type="entry name" value="ADAPTER PROTEIN MECA"/>
    <property type="match status" value="1"/>
</dbReference>
<accession>A0A0R2FU52</accession>
<dbReference type="EMBL" id="JQAZ01000003">
    <property type="protein sequence ID" value="KRN31939.1"/>
    <property type="molecule type" value="Genomic_DNA"/>
</dbReference>
<dbReference type="PANTHER" id="PTHR39161:SF1">
    <property type="entry name" value="ADAPTER PROTEIN MECA 1"/>
    <property type="match status" value="1"/>
</dbReference>
<evidence type="ECO:0000313" key="5">
    <source>
        <dbReference type="Proteomes" id="UP000051645"/>
    </source>
</evidence>
<dbReference type="InterPro" id="IPR038471">
    <property type="entry name" value="MecA_C_sf"/>
</dbReference>
<gene>
    <name evidence="3" type="ORF">IV38_GL001438</name>
    <name evidence="4" type="ORF">IV40_GL001225</name>
</gene>
<evidence type="ECO:0000256" key="1">
    <source>
        <dbReference type="ARBA" id="ARBA00005397"/>
    </source>
</evidence>
<evidence type="ECO:0000313" key="6">
    <source>
        <dbReference type="Proteomes" id="UP000051751"/>
    </source>
</evidence>
<dbReference type="Pfam" id="PF05389">
    <property type="entry name" value="MecA"/>
    <property type="match status" value="1"/>
</dbReference>
<sequence>MILGNEDLAERGITVLDLLGNSSEIESFFYSILEEVDKDHMFKSSDAVTFQVMPSQSGLELLISKNLPGAAKNSDSDSAADDSQDADQSHPDGDAISEALRKRLLQTDDPATEENAADYENYLQDPDTPTREVVLKLADFEDVIALAKILRPAGAISDLYRYQNAFYLHLIFFVDETPKNVISDDLAVAYEYAQKTKVTPDVLAEHGQILMEKTALELTRYYFK</sequence>
<protein>
    <submittedName>
        <fullName evidence="4">Adaptor protein</fullName>
    </submittedName>
</protein>
<reference evidence="5 6" key="1">
    <citation type="journal article" date="2015" name="Genome Announc.">
        <title>Expanding the biotechnology potential of lactobacilli through comparative genomics of 213 strains and associated genera.</title>
        <authorList>
            <person name="Sun Z."/>
            <person name="Harris H.M."/>
            <person name="McCann A."/>
            <person name="Guo C."/>
            <person name="Argimon S."/>
            <person name="Zhang W."/>
            <person name="Yang X."/>
            <person name="Jeffery I.B."/>
            <person name="Cooney J.C."/>
            <person name="Kagawa T.F."/>
            <person name="Liu W."/>
            <person name="Song Y."/>
            <person name="Salvetti E."/>
            <person name="Wrobel A."/>
            <person name="Rasinkangas P."/>
            <person name="Parkhill J."/>
            <person name="Rea M.C."/>
            <person name="O'Sullivan O."/>
            <person name="Ritari J."/>
            <person name="Douillard F.P."/>
            <person name="Paul Ross R."/>
            <person name="Yang R."/>
            <person name="Briner A.E."/>
            <person name="Felis G.E."/>
            <person name="de Vos W.M."/>
            <person name="Barrangou R."/>
            <person name="Klaenhammer T.R."/>
            <person name="Caufield P.W."/>
            <person name="Cui Y."/>
            <person name="Zhang H."/>
            <person name="O'Toole P.W."/>
        </authorList>
    </citation>
    <scope>NUCLEOTIDE SEQUENCE [LARGE SCALE GENOMIC DNA]</scope>
    <source>
        <strain evidence="3 6">ATCC BAA-66</strain>
        <strain evidence="4 5">DSM 13344</strain>
    </source>
</reference>
<dbReference type="EMBL" id="JQAT01000003">
    <property type="protein sequence ID" value="KRN28438.1"/>
    <property type="molecule type" value="Genomic_DNA"/>
</dbReference>
<comment type="similarity">
    <text evidence="1">Belongs to the MecA family.</text>
</comment>
<evidence type="ECO:0000256" key="2">
    <source>
        <dbReference type="SAM" id="MobiDB-lite"/>
    </source>
</evidence>
<comment type="caution">
    <text evidence="4">The sequence shown here is derived from an EMBL/GenBank/DDBJ whole genome shotgun (WGS) entry which is preliminary data.</text>
</comment>
<dbReference type="InterPro" id="IPR008681">
    <property type="entry name" value="Neg-reg_MecA"/>
</dbReference>
<dbReference type="Gene3D" id="3.30.70.1950">
    <property type="match status" value="1"/>
</dbReference>
<evidence type="ECO:0000313" key="3">
    <source>
        <dbReference type="EMBL" id="KRN28438.1"/>
    </source>
</evidence>
<dbReference type="Proteomes" id="UP000051751">
    <property type="component" value="Unassembled WGS sequence"/>
</dbReference>
<dbReference type="PIRSF" id="PIRSF029008">
    <property type="entry name" value="MecA"/>
    <property type="match status" value="1"/>
</dbReference>
<proteinExistence type="inferred from homology"/>